<evidence type="ECO:0000256" key="1">
    <source>
        <dbReference type="ARBA" id="ARBA00022443"/>
    </source>
</evidence>
<dbReference type="Pfam" id="PF00169">
    <property type="entry name" value="PH"/>
    <property type="match status" value="1"/>
</dbReference>
<dbReference type="CDD" id="cd09535">
    <property type="entry name" value="SAM_BOI-like_fungal"/>
    <property type="match status" value="1"/>
</dbReference>
<protein>
    <recommendedName>
        <fullName evidence="8">Polarized growth protein Boi2</fullName>
    </recommendedName>
</protein>
<evidence type="ECO:0000259" key="5">
    <source>
        <dbReference type="PROSITE" id="PS50003"/>
    </source>
</evidence>
<evidence type="ECO:0000313" key="7">
    <source>
        <dbReference type="Proteomes" id="UP001148312"/>
    </source>
</evidence>
<dbReference type="PANTHER" id="PTHR12092:SF16">
    <property type="entry name" value="PH DOMAIN-CONTAINING PROTEIN"/>
    <property type="match status" value="1"/>
</dbReference>
<dbReference type="FunFam" id="1.10.150.50:FF:000082">
    <property type="entry name" value="Polarized growth protein boi2"/>
    <property type="match status" value="1"/>
</dbReference>
<feature type="region of interest" description="Disordered" evidence="3">
    <location>
        <begin position="130"/>
        <end position="191"/>
    </location>
</feature>
<dbReference type="SUPFAM" id="SSF50044">
    <property type="entry name" value="SH3-domain"/>
    <property type="match status" value="1"/>
</dbReference>
<reference evidence="6" key="2">
    <citation type="journal article" date="2023" name="IMA Fungus">
        <title>Comparative genomic study of the Penicillium genus elucidates a diverse pangenome and 15 lateral gene transfer events.</title>
        <authorList>
            <person name="Petersen C."/>
            <person name="Sorensen T."/>
            <person name="Nielsen M.R."/>
            <person name="Sondergaard T.E."/>
            <person name="Sorensen J.L."/>
            <person name="Fitzpatrick D.A."/>
            <person name="Frisvad J.C."/>
            <person name="Nielsen K.L."/>
        </authorList>
    </citation>
    <scope>NUCLEOTIDE SEQUENCE</scope>
    <source>
        <strain evidence="6">IBT 30728</strain>
    </source>
</reference>
<dbReference type="SUPFAM" id="SSF50729">
    <property type="entry name" value="PH domain-like"/>
    <property type="match status" value="1"/>
</dbReference>
<feature type="compositionally biased region" description="Polar residues" evidence="3">
    <location>
        <begin position="139"/>
        <end position="178"/>
    </location>
</feature>
<feature type="region of interest" description="Disordered" evidence="3">
    <location>
        <begin position="357"/>
        <end position="407"/>
    </location>
</feature>
<proteinExistence type="predicted"/>
<dbReference type="Gene3D" id="2.30.29.30">
    <property type="entry name" value="Pleckstrin-homology domain (PH domain)/Phosphotyrosine-binding domain (PTB)"/>
    <property type="match status" value="1"/>
</dbReference>
<dbReference type="AlphaFoldDB" id="A0A9X0BZS3"/>
<dbReference type="Proteomes" id="UP001148312">
    <property type="component" value="Unassembled WGS sequence"/>
</dbReference>
<dbReference type="GO" id="GO:0030036">
    <property type="term" value="P:actin cytoskeleton organization"/>
    <property type="evidence" value="ECO:0007669"/>
    <property type="project" value="TreeGrafter"/>
</dbReference>
<keyword evidence="1 2" id="KW-0728">SH3 domain</keyword>
<reference evidence="6" key="1">
    <citation type="submission" date="2022-12" db="EMBL/GenBank/DDBJ databases">
        <authorList>
            <person name="Petersen C."/>
        </authorList>
    </citation>
    <scope>NUCLEOTIDE SEQUENCE</scope>
    <source>
        <strain evidence="6">IBT 30728</strain>
    </source>
</reference>
<feature type="region of interest" description="Disordered" evidence="3">
    <location>
        <begin position="59"/>
        <end position="110"/>
    </location>
</feature>
<dbReference type="Gene3D" id="1.10.150.50">
    <property type="entry name" value="Transcription Factor, Ets-1"/>
    <property type="match status" value="1"/>
</dbReference>
<dbReference type="InterPro" id="IPR011993">
    <property type="entry name" value="PH-like_dom_sf"/>
</dbReference>
<evidence type="ECO:0000313" key="6">
    <source>
        <dbReference type="EMBL" id="KAJ5492713.1"/>
    </source>
</evidence>
<dbReference type="Pfam" id="PF14604">
    <property type="entry name" value="SH3_9"/>
    <property type="match status" value="1"/>
</dbReference>
<feature type="compositionally biased region" description="Polar residues" evidence="3">
    <location>
        <begin position="615"/>
        <end position="633"/>
    </location>
</feature>
<feature type="compositionally biased region" description="Polar residues" evidence="3">
    <location>
        <begin position="1009"/>
        <end position="1032"/>
    </location>
</feature>
<feature type="domain" description="SH3" evidence="4">
    <location>
        <begin position="16"/>
        <end position="80"/>
    </location>
</feature>
<dbReference type="PROSITE" id="PS50003">
    <property type="entry name" value="PH_DOMAIN"/>
    <property type="match status" value="1"/>
</dbReference>
<dbReference type="InterPro" id="IPR001452">
    <property type="entry name" value="SH3_domain"/>
</dbReference>
<feature type="compositionally biased region" description="Polar residues" evidence="3">
    <location>
        <begin position="475"/>
        <end position="496"/>
    </location>
</feature>
<dbReference type="Gene3D" id="2.30.30.40">
    <property type="entry name" value="SH3 Domains"/>
    <property type="match status" value="1"/>
</dbReference>
<dbReference type="EMBL" id="JAPWDQ010000002">
    <property type="protein sequence ID" value="KAJ5492713.1"/>
    <property type="molecule type" value="Genomic_DNA"/>
</dbReference>
<evidence type="ECO:0000256" key="2">
    <source>
        <dbReference type="PROSITE-ProRule" id="PRU00192"/>
    </source>
</evidence>
<feature type="compositionally biased region" description="Polar residues" evidence="3">
    <location>
        <begin position="660"/>
        <end position="686"/>
    </location>
</feature>
<evidence type="ECO:0000259" key="4">
    <source>
        <dbReference type="PROSITE" id="PS50002"/>
    </source>
</evidence>
<dbReference type="InterPro" id="IPR001660">
    <property type="entry name" value="SAM"/>
</dbReference>
<dbReference type="PROSITE" id="PS50002">
    <property type="entry name" value="SH3"/>
    <property type="match status" value="1"/>
</dbReference>
<feature type="compositionally biased region" description="Low complexity" evidence="3">
    <location>
        <begin position="179"/>
        <end position="191"/>
    </location>
</feature>
<gene>
    <name evidence="6" type="ORF">N7539_001459</name>
</gene>
<accession>A0A9X0BZS3</accession>
<dbReference type="GeneID" id="81621311"/>
<name>A0A9X0BZS3_9EURO</name>
<dbReference type="PANTHER" id="PTHR12092">
    <property type="entry name" value="PLECKSTRIN"/>
    <property type="match status" value="1"/>
</dbReference>
<evidence type="ECO:0000256" key="3">
    <source>
        <dbReference type="SAM" id="MobiDB-lite"/>
    </source>
</evidence>
<comment type="caution">
    <text evidence="6">The sequence shown here is derived from an EMBL/GenBank/DDBJ whole genome shotgun (WGS) entry which is preliminary data.</text>
</comment>
<feature type="compositionally biased region" description="Basic and acidic residues" evidence="3">
    <location>
        <begin position="741"/>
        <end position="752"/>
    </location>
</feature>
<dbReference type="InterPro" id="IPR013761">
    <property type="entry name" value="SAM/pointed_sf"/>
</dbReference>
<dbReference type="SMART" id="SM00233">
    <property type="entry name" value="PH"/>
    <property type="match status" value="1"/>
</dbReference>
<dbReference type="InterPro" id="IPR036028">
    <property type="entry name" value="SH3-like_dom_sf"/>
</dbReference>
<feature type="region of interest" description="Disordered" evidence="3">
    <location>
        <begin position="475"/>
        <end position="522"/>
    </location>
</feature>
<feature type="compositionally biased region" description="Basic and acidic residues" evidence="3">
    <location>
        <begin position="768"/>
        <end position="784"/>
    </location>
</feature>
<dbReference type="GO" id="GO:0005886">
    <property type="term" value="C:plasma membrane"/>
    <property type="evidence" value="ECO:0007669"/>
    <property type="project" value="TreeGrafter"/>
</dbReference>
<feature type="domain" description="PH" evidence="5">
    <location>
        <begin position="790"/>
        <end position="937"/>
    </location>
</feature>
<keyword evidence="7" id="KW-1185">Reference proteome</keyword>
<feature type="compositionally biased region" description="Polar residues" evidence="3">
    <location>
        <begin position="357"/>
        <end position="372"/>
    </location>
</feature>
<feature type="region of interest" description="Disordered" evidence="3">
    <location>
        <begin position="539"/>
        <end position="788"/>
    </location>
</feature>
<dbReference type="SUPFAM" id="SSF47769">
    <property type="entry name" value="SAM/Pointed domain"/>
    <property type="match status" value="1"/>
</dbReference>
<feature type="compositionally biased region" description="Low complexity" evidence="3">
    <location>
        <begin position="727"/>
        <end position="740"/>
    </location>
</feature>
<dbReference type="SMART" id="SM00326">
    <property type="entry name" value="SH3"/>
    <property type="match status" value="1"/>
</dbReference>
<evidence type="ECO:0008006" key="8">
    <source>
        <dbReference type="Google" id="ProtNLM"/>
    </source>
</evidence>
<sequence>MAANAPATPAPPLNVQRGDYLLVLHEHTPRGDDELRMKRGDVILLEEMDEEFQDGWWLGEHPGTGQKGLFPAAPGKDWTDQGGQRNPESSHGCFDTGFTRKAQPRQIPTSYRLPSSLEHIQTDLESHATAPDSLDVTDQEPSTPVNTSFSAISSEQSTPQASRPGTAAEMTSSPQEYLQQQRSVSSPVQRPGSLAANIQEAFRRSIDSHATGDDSPVMNETLSVIDEHITDMNTPRHSVSTQDVRTANDSASEYSSHLSHRMSYINGNETDEEENTRLTPEEVRRWNPSETAKHLRELDVDHSHCEIFEREEITGDVLLEMDQDTIFMKHFDLGVMGKRLKTWHKIKAFQEEVKGISTPQSESTRGSISSHAGSVGAARPEERSLSRAGQTNSFLPRIPTLSERSGPGYVPRIATMPGHFPRLAGNGNSPLTTTSPQFTQFSSESPRRVSAASIRDYNRRHSSIDATNRAMSEFHSNNGHQKQPSFDRTWTLNNGAPQPLPTRPGTAAATGPGYRGPQALEAGPDATARLDELERGYFSGTEVDSRRSRRLQKRTSNGGSITHSRKSSLVDESNRVNAAKRRSRVNSVDSIRDVASRSSPSAPSYHGTPPKSRFRSMSTRLSSRSGNDSQSSTRESKPGFFASFGPLIRNKNESKGDNKSAVSGVTGDNTNDSSVRASTATSQSARVGNAEPASVRTAGTRTISEVIGKGGSDNSAPVSPRDYDPMSGRTGSTTPSGTSKSSERHSTDESGKAAEGAGSVARPRVAKTKKETSAYTRGLEKKSPQEQVAGCDYSGWMKKRSSNLMATWKPRLFVLRGRRLSYYYSEKDTEERGLIDITAHRVLRADNDPIIALHATVTGSTAMPANANALDPGAKAKGLNPALSGKDSSGPFFFKLVPPKSGNARTVQFTKPTTHYFQVDTVQEGRLWMAALMKATIERDLSGKVETSNKQKTISLKQARMMQARPPALMNLPADAGQSSQVPEHADEDQGLRINGLNLNKVTAGGSDTPHNNEADGNSADQPTPSASSASNPLGEIHIGTSPLLPDALVQSDAKQS</sequence>
<organism evidence="6 7">
    <name type="scientific">Penicillium diatomitis</name>
    <dbReference type="NCBI Taxonomy" id="2819901"/>
    <lineage>
        <taxon>Eukaryota</taxon>
        <taxon>Fungi</taxon>
        <taxon>Dikarya</taxon>
        <taxon>Ascomycota</taxon>
        <taxon>Pezizomycotina</taxon>
        <taxon>Eurotiomycetes</taxon>
        <taxon>Eurotiomycetidae</taxon>
        <taxon>Eurotiales</taxon>
        <taxon>Aspergillaceae</taxon>
        <taxon>Penicillium</taxon>
    </lineage>
</organism>
<dbReference type="RefSeq" id="XP_056793093.1">
    <property type="nucleotide sequence ID" value="XM_056931062.1"/>
</dbReference>
<dbReference type="InterPro" id="IPR001849">
    <property type="entry name" value="PH_domain"/>
</dbReference>
<feature type="region of interest" description="Disordered" evidence="3">
    <location>
        <begin position="970"/>
        <end position="1057"/>
    </location>
</feature>
<dbReference type="InterPro" id="IPR037370">
    <property type="entry name" value="Pleckstrin"/>
</dbReference>
<dbReference type="SMART" id="SM00454">
    <property type="entry name" value="SAM"/>
    <property type="match status" value="1"/>
</dbReference>